<feature type="domain" description="Helicase C-terminal" evidence="16">
    <location>
        <begin position="750"/>
        <end position="917"/>
    </location>
</feature>
<dbReference type="SMART" id="SM00028">
    <property type="entry name" value="TPR"/>
    <property type="match status" value="4"/>
</dbReference>
<evidence type="ECO:0000256" key="3">
    <source>
        <dbReference type="ARBA" id="ARBA00022723"/>
    </source>
</evidence>
<evidence type="ECO:0000259" key="16">
    <source>
        <dbReference type="PROSITE" id="PS51194"/>
    </source>
</evidence>
<dbReference type="InterPro" id="IPR014905">
    <property type="entry name" value="HIRAN"/>
</dbReference>
<feature type="region of interest" description="Disordered" evidence="13">
    <location>
        <begin position="1"/>
        <end position="55"/>
    </location>
</feature>
<dbReference type="Gene3D" id="3.40.50.300">
    <property type="entry name" value="P-loop containing nucleotide triphosphate hydrolases"/>
    <property type="match status" value="1"/>
</dbReference>
<evidence type="ECO:0000256" key="6">
    <source>
        <dbReference type="ARBA" id="ARBA00022801"/>
    </source>
</evidence>
<dbReference type="GO" id="GO:0005737">
    <property type="term" value="C:cytoplasm"/>
    <property type="evidence" value="ECO:0007669"/>
    <property type="project" value="UniProtKB-ARBA"/>
</dbReference>
<evidence type="ECO:0000256" key="5">
    <source>
        <dbReference type="ARBA" id="ARBA00022771"/>
    </source>
</evidence>
<dbReference type="InterPro" id="IPR038718">
    <property type="entry name" value="SNF2-like_sf"/>
</dbReference>
<dbReference type="GO" id="GO:0006281">
    <property type="term" value="P:DNA repair"/>
    <property type="evidence" value="ECO:0007669"/>
    <property type="project" value="TreeGrafter"/>
</dbReference>
<keyword evidence="7" id="KW-0347">Helicase</keyword>
<dbReference type="GO" id="GO:0016818">
    <property type="term" value="F:hydrolase activity, acting on acid anhydrides, in phosphorus-containing anhydrides"/>
    <property type="evidence" value="ECO:0007669"/>
    <property type="project" value="InterPro"/>
</dbReference>
<dbReference type="InterPro" id="IPR013083">
    <property type="entry name" value="Znf_RING/FYVE/PHD"/>
</dbReference>
<accession>A0A9P4YHP7</accession>
<evidence type="ECO:0000256" key="10">
    <source>
        <dbReference type="ARBA" id="ARBA00023242"/>
    </source>
</evidence>
<reference evidence="17" key="1">
    <citation type="submission" date="2020-03" db="EMBL/GenBank/DDBJ databases">
        <title>Whole Genome Sequence of Trichophyton interdigitale from India.</title>
        <authorList>
            <person name="Kumar P."/>
        </authorList>
    </citation>
    <scope>NUCLEOTIDE SEQUENCE</scope>
    <source>
        <strain evidence="17">UCMS-IGIB-CI14</strain>
    </source>
</reference>
<keyword evidence="5 11" id="KW-0863">Zinc-finger</keyword>
<dbReference type="Gene3D" id="1.25.40.10">
    <property type="entry name" value="Tetratricopeptide repeat domain"/>
    <property type="match status" value="1"/>
</dbReference>
<name>A0A9P4YHP7_9EURO</name>
<evidence type="ECO:0000256" key="4">
    <source>
        <dbReference type="ARBA" id="ARBA00022741"/>
    </source>
</evidence>
<keyword evidence="12" id="KW-0175">Coiled coil</keyword>
<keyword evidence="3" id="KW-0479">Metal-binding</keyword>
<dbReference type="InterPro" id="IPR050628">
    <property type="entry name" value="SNF2_RAD54_helicase_TF"/>
</dbReference>
<keyword evidence="10" id="KW-0539">Nucleus</keyword>
<dbReference type="InterPro" id="IPR014001">
    <property type="entry name" value="Helicase_ATP-bd"/>
</dbReference>
<feature type="region of interest" description="Disordered" evidence="13">
    <location>
        <begin position="1725"/>
        <end position="1786"/>
    </location>
</feature>
<dbReference type="GO" id="GO:0008094">
    <property type="term" value="F:ATP-dependent activity, acting on DNA"/>
    <property type="evidence" value="ECO:0007669"/>
    <property type="project" value="TreeGrafter"/>
</dbReference>
<protein>
    <recommendedName>
        <fullName evidence="19">SNF2 family helicase</fullName>
    </recommendedName>
</protein>
<dbReference type="SMART" id="SM00487">
    <property type="entry name" value="DEXDc"/>
    <property type="match status" value="1"/>
</dbReference>
<dbReference type="InterPro" id="IPR001650">
    <property type="entry name" value="Helicase_C-like"/>
</dbReference>
<dbReference type="SUPFAM" id="SSF48452">
    <property type="entry name" value="TPR-like"/>
    <property type="match status" value="2"/>
</dbReference>
<dbReference type="Pfam" id="PF00176">
    <property type="entry name" value="SNF2-rel_dom"/>
    <property type="match status" value="1"/>
</dbReference>
<dbReference type="Proteomes" id="UP000749309">
    <property type="component" value="Unassembled WGS sequence"/>
</dbReference>
<comment type="similarity">
    <text evidence="2">Belongs to the SNF2/RAD54 helicase family.</text>
</comment>
<dbReference type="CDD" id="cd18793">
    <property type="entry name" value="SF2_C_SNF"/>
    <property type="match status" value="1"/>
</dbReference>
<feature type="region of interest" description="Disordered" evidence="13">
    <location>
        <begin position="1986"/>
        <end position="2015"/>
    </location>
</feature>
<dbReference type="Pfam" id="PF00271">
    <property type="entry name" value="Helicase_C"/>
    <property type="match status" value="1"/>
</dbReference>
<evidence type="ECO:0000256" key="11">
    <source>
        <dbReference type="PROSITE-ProRule" id="PRU00175"/>
    </source>
</evidence>
<dbReference type="GO" id="GO:0003676">
    <property type="term" value="F:nucleic acid binding"/>
    <property type="evidence" value="ECO:0007669"/>
    <property type="project" value="InterPro"/>
</dbReference>
<evidence type="ECO:0000259" key="14">
    <source>
        <dbReference type="PROSITE" id="PS50089"/>
    </source>
</evidence>
<dbReference type="SUPFAM" id="SSF52540">
    <property type="entry name" value="P-loop containing nucleoside triphosphate hydrolases"/>
    <property type="match status" value="2"/>
</dbReference>
<gene>
    <name evidence="17" type="ORF">GY632_2493</name>
</gene>
<dbReference type="EMBL" id="JAAQVJ010000060">
    <property type="protein sequence ID" value="KAF3896987.1"/>
    <property type="molecule type" value="Genomic_DNA"/>
</dbReference>
<dbReference type="GO" id="GO:0005634">
    <property type="term" value="C:nucleus"/>
    <property type="evidence" value="ECO:0007669"/>
    <property type="project" value="UniProtKB-SubCell"/>
</dbReference>
<dbReference type="PANTHER" id="PTHR45626:SF11">
    <property type="entry name" value="FAMILY HELICASE, PUTATIVE (AFU_ORTHOLOGUE AFUA_5G06590)-RELATED"/>
    <property type="match status" value="1"/>
</dbReference>
<dbReference type="InterPro" id="IPR027417">
    <property type="entry name" value="P-loop_NTPase"/>
</dbReference>
<evidence type="ECO:0000313" key="18">
    <source>
        <dbReference type="Proteomes" id="UP000749309"/>
    </source>
</evidence>
<feature type="compositionally biased region" description="Polar residues" evidence="13">
    <location>
        <begin position="1729"/>
        <end position="1741"/>
    </location>
</feature>
<keyword evidence="8" id="KW-0862">Zinc</keyword>
<keyword evidence="6" id="KW-0378">Hydrolase</keyword>
<dbReference type="GO" id="GO:0004386">
    <property type="term" value="F:helicase activity"/>
    <property type="evidence" value="ECO:0007669"/>
    <property type="project" value="UniProtKB-KW"/>
</dbReference>
<dbReference type="Pfam" id="PF13923">
    <property type="entry name" value="zf-C3HC4_2"/>
    <property type="match status" value="1"/>
</dbReference>
<dbReference type="SUPFAM" id="SSF57850">
    <property type="entry name" value="RING/U-box"/>
    <property type="match status" value="1"/>
</dbReference>
<evidence type="ECO:0000256" key="8">
    <source>
        <dbReference type="ARBA" id="ARBA00022833"/>
    </source>
</evidence>
<dbReference type="InterPro" id="IPR001841">
    <property type="entry name" value="Znf_RING"/>
</dbReference>
<evidence type="ECO:0000256" key="9">
    <source>
        <dbReference type="ARBA" id="ARBA00022840"/>
    </source>
</evidence>
<evidence type="ECO:0000256" key="13">
    <source>
        <dbReference type="SAM" id="MobiDB-lite"/>
    </source>
</evidence>
<dbReference type="InterPro" id="IPR011990">
    <property type="entry name" value="TPR-like_helical_dom_sf"/>
</dbReference>
<dbReference type="Pfam" id="PF08797">
    <property type="entry name" value="HIRAN"/>
    <property type="match status" value="1"/>
</dbReference>
<dbReference type="Gene3D" id="3.30.70.2330">
    <property type="match status" value="1"/>
</dbReference>
<dbReference type="CDD" id="cd18008">
    <property type="entry name" value="DEXDc_SHPRH-like"/>
    <property type="match status" value="1"/>
</dbReference>
<dbReference type="PROSITE" id="PS51192">
    <property type="entry name" value="HELICASE_ATP_BIND_1"/>
    <property type="match status" value="1"/>
</dbReference>
<evidence type="ECO:0000256" key="12">
    <source>
        <dbReference type="SAM" id="Coils"/>
    </source>
</evidence>
<comment type="caution">
    <text evidence="17">The sequence shown here is derived from an EMBL/GenBank/DDBJ whole genome shotgun (WGS) entry which is preliminary data.</text>
</comment>
<proteinExistence type="inferred from homology"/>
<feature type="domain" description="Helicase ATP-binding" evidence="15">
    <location>
        <begin position="345"/>
        <end position="523"/>
    </location>
</feature>
<comment type="subcellular location">
    <subcellularLocation>
        <location evidence="1">Nucleus</location>
    </subcellularLocation>
</comment>
<dbReference type="PROSITE" id="PS50089">
    <property type="entry name" value="ZF_RING_2"/>
    <property type="match status" value="1"/>
</dbReference>
<keyword evidence="9" id="KW-0067">ATP-binding</keyword>
<dbReference type="GO" id="GO:0005524">
    <property type="term" value="F:ATP binding"/>
    <property type="evidence" value="ECO:0007669"/>
    <property type="project" value="UniProtKB-KW"/>
</dbReference>
<keyword evidence="4" id="KW-0547">Nucleotide-binding</keyword>
<evidence type="ECO:0000313" key="17">
    <source>
        <dbReference type="EMBL" id="KAF3896987.1"/>
    </source>
</evidence>
<dbReference type="InterPro" id="IPR019734">
    <property type="entry name" value="TPR_rpt"/>
</dbReference>
<sequence length="2091" mass="232444">MSTKRRINLVDLTGDEEPTSESTRKSYTAPTDGQELRARQSVVDLSQGEPSTQMERDEELNAMQTVQDSRFDETAYLTSELYSHLETKVVGMRFYNGRATIGECVLIKRDRNNKYDSNAVRIDNVMGDQIGHLPRVLVSRLAPYMDSNELLVEGTLSGEIGAYDCPITLHLYGTSEPGAREQLMEKMQGDRLPTTVVKAAIRKQKQDLAKKAKEDAAKMRANARALAQQKKGDLMSANLSQGTEQTQQTESLDELLSQSIAFNPRETEKIVEKFGMDETELSQMPMAECPPQLSTELLPYQRQGLAWMLDRESPSLPNEGTDDIVQLWKRVGKRYMNIATNYSSSTAPPLASGGILADDMGLGKTIQVISLILANSTPKTPKSSKATLIISPLGVMSNWRDQIEAHIHKEHALRVLTYHGSGKKEAANLSQYDVVITTYGALASEYGQLLSATGKLAKTKRGLFSVRWRRVVLDEGHTIRTPKTKAACAACMLEADSRWSLTGTPIVNNLKDLYSQGKFIRLSGGLEDLPVFHSALIRPLNAGDENASLLLQALMATICLRRRKDMSFVNLRLPPMESHILHVKFLPHEKEKYEMFEAEAKGVFMDFQSNNKGKKTTYSHVLEVLLRLRQVCNHWKLCHDRVKGLMELLEKDKVVKLTPENVKALQAVLQLRIESQEECSICLESLDNPVITPCAHAFDYSCIEQTIELQHKCPLCRAEIKDCSELVSPAADLGEDCNQVDVESDTLSSKIQALIKILTAKGQAAGTKTVVFSQWTSFLDLIEPHLVIHNINFARIDGKMNSAKRDAAMGKFSRDSECTVMLASLNVCSVGLNLVAANQVVLADSWWAPAIEDQAVDRVYRLGQTRPTTIWRLVMENSIEDRVLDIQKEKRELMSTAFQEKAGPKDQARRSRLADLEKLLRRLTMRKLSVGEDNDGGFLCISSSLRKEQIQLTEKAQRYINLLNTARCNQNWHEIPGLVRKIVKHAPGRKCLVQTAQAEAQIVEYCRKRTSLGSAANEQAANSLRECIPDLQSVQADEQNTPEDTFQAQICLAWIFWELSDPEEATASLPQEFDRTVRSLTTGEQSLSPWTQVCIVQGGYLKGAAEELSSGKERALQTFKSTFSWAATPASADTSNPQLLFWSEQYLARASMLAYELFISKAPNYDEANLEFGLRSLRLWASHPDIKGSDPAVAADITPTNSSSKTSLWRAYYDLLSIVLQNDLQYPPMSDAPKRVQLSTEFRRIEATCENVLLRHSKFPKANVSNQEVELWVKQVIHNWEVFCSAEWCDDDFGEGGQGAISRNVLDILYRAATKTFHSTLILRELFHVHAALAEFDLALHALDTYIHLVKDAKERSEHSSHIREVEDPAVFIYTLAEGLIMLCCFGSRRDAEKVKQFTDLLDEALGERIQTNGHGPAQSSTQPGGTSIPTQWASFAYRAIGIGLATWARWTPISESRAELQANAICALEKALVAEAEQEPNPATVFALAMLRAETRDLDGAIELVRTSLSSSNVEDDTEQADSRSIINYGERDIVPLWHLLALLLSSKEDFKTAANACDVVFEMVSTEKLLHKQGSVRPLRNSTGKEETSVGFTGDGQHSRFPDIETRERESMVELRMTQLALMDVIRGPEAALNYSDELISLFGRLFAGVGLVDIEGKANSDRLTPPKSASGTVRTGRASIFGWKKTQRPPIDQAGLLHGDAGTASGAASGMTDKEAALAAPAPAIQVTNNDEQGSSPVQPRGRSRQGSLLRKENKFTQKIHRLEGSLTNTTPEKKLASNEQGDSARQVLPPVYHNMKHTEEPAPADHPHQPPIQDVRMPTARQSGPLNRALTRFPRIQEQKHSLSLLVKIWLFISDLYRKALLLEDAMEACNEASTHATRIEGLVAAQESSARAFADEGWGGTKSPDEIWGDIYAERGYITQAQLKPYEAIKHFEEALMHYPDHPRATVGLATLLLDIHDQTLPAEESAPPPLPDISNISLHSPSCQQETNAPNGISANVEPTTTSSNDTPESLNRLAARDRAYGLLSTLTKLGTAWDSSEAWFALSRAYEQGGQIEKAKEVLWWCIDLENGRPVRHWWNVGSGGYVL</sequence>
<dbReference type="InterPro" id="IPR000330">
    <property type="entry name" value="SNF2_N"/>
</dbReference>
<feature type="compositionally biased region" description="Basic and acidic residues" evidence="13">
    <location>
        <begin position="1753"/>
        <end position="1767"/>
    </location>
</feature>
<dbReference type="Gene3D" id="3.40.50.10810">
    <property type="entry name" value="Tandem AAA-ATPase domain"/>
    <property type="match status" value="1"/>
</dbReference>
<feature type="region of interest" description="Disordered" evidence="13">
    <location>
        <begin position="1577"/>
        <end position="1603"/>
    </location>
</feature>
<feature type="domain" description="RING-type" evidence="14">
    <location>
        <begin position="679"/>
        <end position="717"/>
    </location>
</feature>
<dbReference type="InterPro" id="IPR049730">
    <property type="entry name" value="SNF2/RAD54-like_C"/>
</dbReference>
<evidence type="ECO:0000259" key="15">
    <source>
        <dbReference type="PROSITE" id="PS51192"/>
    </source>
</evidence>
<dbReference type="Gene3D" id="3.30.40.10">
    <property type="entry name" value="Zinc/RING finger domain, C3HC4 (zinc finger)"/>
    <property type="match status" value="1"/>
</dbReference>
<dbReference type="PANTHER" id="PTHR45626">
    <property type="entry name" value="TRANSCRIPTION TERMINATION FACTOR 2-RELATED"/>
    <property type="match status" value="1"/>
</dbReference>
<evidence type="ECO:0000256" key="1">
    <source>
        <dbReference type="ARBA" id="ARBA00004123"/>
    </source>
</evidence>
<dbReference type="GO" id="GO:0008270">
    <property type="term" value="F:zinc ion binding"/>
    <property type="evidence" value="ECO:0007669"/>
    <property type="project" value="UniProtKB-KW"/>
</dbReference>
<evidence type="ECO:0000256" key="7">
    <source>
        <dbReference type="ARBA" id="ARBA00022806"/>
    </source>
</evidence>
<organism evidence="17 18">
    <name type="scientific">Trichophyton interdigitale</name>
    <dbReference type="NCBI Taxonomy" id="101480"/>
    <lineage>
        <taxon>Eukaryota</taxon>
        <taxon>Fungi</taxon>
        <taxon>Dikarya</taxon>
        <taxon>Ascomycota</taxon>
        <taxon>Pezizomycotina</taxon>
        <taxon>Eurotiomycetes</taxon>
        <taxon>Eurotiomycetidae</taxon>
        <taxon>Onygenales</taxon>
        <taxon>Arthrodermataceae</taxon>
        <taxon>Trichophyton</taxon>
    </lineage>
</organism>
<dbReference type="SMART" id="SM00184">
    <property type="entry name" value="RING"/>
    <property type="match status" value="1"/>
</dbReference>
<feature type="coiled-coil region" evidence="12">
    <location>
        <begin position="202"/>
        <end position="229"/>
    </location>
</feature>
<evidence type="ECO:0000256" key="2">
    <source>
        <dbReference type="ARBA" id="ARBA00007025"/>
    </source>
</evidence>
<dbReference type="SMART" id="SM00490">
    <property type="entry name" value="HELICc"/>
    <property type="match status" value="1"/>
</dbReference>
<dbReference type="PROSITE" id="PS51194">
    <property type="entry name" value="HELICASE_CTER"/>
    <property type="match status" value="1"/>
</dbReference>
<evidence type="ECO:0008006" key="19">
    <source>
        <dbReference type="Google" id="ProtNLM"/>
    </source>
</evidence>
<dbReference type="SMART" id="SM00910">
    <property type="entry name" value="HIRAN"/>
    <property type="match status" value="1"/>
</dbReference>